<name>A0ABX8TUR1_9ACTN</name>
<dbReference type="EMBL" id="CP068985">
    <property type="protein sequence ID" value="QYC39049.1"/>
    <property type="molecule type" value="Genomic_DNA"/>
</dbReference>
<feature type="transmembrane region" description="Helical" evidence="1">
    <location>
        <begin position="74"/>
        <end position="98"/>
    </location>
</feature>
<dbReference type="Proteomes" id="UP000824681">
    <property type="component" value="Chromosome"/>
</dbReference>
<feature type="transmembrane region" description="Helical" evidence="1">
    <location>
        <begin position="34"/>
        <end position="54"/>
    </location>
</feature>
<keyword evidence="3" id="KW-1185">Reference proteome</keyword>
<organism evidence="2 3">
    <name type="scientific">Nonomuraea coxensis DSM 45129</name>
    <dbReference type="NCBI Taxonomy" id="1122611"/>
    <lineage>
        <taxon>Bacteria</taxon>
        <taxon>Bacillati</taxon>
        <taxon>Actinomycetota</taxon>
        <taxon>Actinomycetes</taxon>
        <taxon>Streptosporangiales</taxon>
        <taxon>Streptosporangiaceae</taxon>
        <taxon>Nonomuraea</taxon>
    </lineage>
</organism>
<evidence type="ECO:0000256" key="1">
    <source>
        <dbReference type="SAM" id="Phobius"/>
    </source>
</evidence>
<reference evidence="2 3" key="1">
    <citation type="journal article" date="2021" name="ACS Chem. Biol.">
        <title>Genomic-Led Discovery of a Novel Glycopeptide Antibiotic by Nonomuraea coxensis DSM 45129.</title>
        <authorList>
            <person name="Yushchuk O."/>
            <person name="Vior N.M."/>
            <person name="Andreo-Vidal A."/>
            <person name="Berini F."/>
            <person name="Ruckert C."/>
            <person name="Busche T."/>
            <person name="Binda E."/>
            <person name="Kalinowski J."/>
            <person name="Truman A.W."/>
            <person name="Marinelli F."/>
        </authorList>
    </citation>
    <scope>NUCLEOTIDE SEQUENCE [LARGE SCALE GENOMIC DNA]</scope>
    <source>
        <strain evidence="2 3">DSM 45129</strain>
    </source>
</reference>
<keyword evidence="1" id="KW-0812">Transmembrane</keyword>
<proteinExistence type="predicted"/>
<keyword evidence="1" id="KW-1133">Transmembrane helix</keyword>
<dbReference type="RefSeq" id="WP_020544479.1">
    <property type="nucleotide sequence ID" value="NZ_CP068985.1"/>
</dbReference>
<sequence>MFAGIWAVLAASLGYAPQMVFTPLFFLIGSPSTVCALVAKSAMLGGFLGGGFPLGLHALEVAAVQRSVVPTSLAWFVVFFVLGGMLGALSATIAVTTARKLRVPLPRN</sequence>
<keyword evidence="1" id="KW-0472">Membrane</keyword>
<evidence type="ECO:0000313" key="3">
    <source>
        <dbReference type="Proteomes" id="UP000824681"/>
    </source>
</evidence>
<gene>
    <name evidence="2" type="ORF">Nocox_07115</name>
</gene>
<protein>
    <submittedName>
        <fullName evidence="2">Uncharacterized protein</fullName>
    </submittedName>
</protein>
<evidence type="ECO:0000313" key="2">
    <source>
        <dbReference type="EMBL" id="QYC39049.1"/>
    </source>
</evidence>
<accession>A0ABX8TUR1</accession>
<feature type="transmembrane region" description="Helical" evidence="1">
    <location>
        <begin position="6"/>
        <end position="27"/>
    </location>
</feature>